<evidence type="ECO:0000313" key="6">
    <source>
        <dbReference type="Proteomes" id="UP001143400"/>
    </source>
</evidence>
<dbReference type="RefSeq" id="WP_204948855.1">
    <property type="nucleotide sequence ID" value="NZ_BSFF01000002.1"/>
</dbReference>
<dbReference type="CDD" id="cd06558">
    <property type="entry name" value="crotonase-like"/>
    <property type="match status" value="1"/>
</dbReference>
<comment type="caution">
    <text evidence="3">The sequence shown here is derived from an EMBL/GenBank/DDBJ whole genome shotgun (WGS) entry which is preliminary data.</text>
</comment>
<evidence type="ECO:0000256" key="1">
    <source>
        <dbReference type="ARBA" id="ARBA00005254"/>
    </source>
</evidence>
<dbReference type="InterPro" id="IPR001753">
    <property type="entry name" value="Enoyl-CoA_hydra/iso"/>
</dbReference>
<accession>A0A9W6MRY1</accession>
<dbReference type="Proteomes" id="UP000758856">
    <property type="component" value="Unassembled WGS sequence"/>
</dbReference>
<dbReference type="PANTHER" id="PTHR11941:SF54">
    <property type="entry name" value="ENOYL-COA HYDRATASE, MITOCHONDRIAL"/>
    <property type="match status" value="1"/>
</dbReference>
<evidence type="ECO:0000313" key="4">
    <source>
        <dbReference type="EMBL" id="MBM7850430.1"/>
    </source>
</evidence>
<dbReference type="Gene3D" id="3.90.226.10">
    <property type="entry name" value="2-enoyl-CoA Hydratase, Chain A, domain 1"/>
    <property type="match status" value="1"/>
</dbReference>
<keyword evidence="5" id="KW-1185">Reference proteome</keyword>
<organism evidence="3 6">
    <name type="scientific">Methylopila capsulata</name>
    <dbReference type="NCBI Taxonomy" id="61654"/>
    <lineage>
        <taxon>Bacteria</taxon>
        <taxon>Pseudomonadati</taxon>
        <taxon>Pseudomonadota</taxon>
        <taxon>Alphaproteobacteria</taxon>
        <taxon>Hyphomicrobiales</taxon>
        <taxon>Methylopilaceae</taxon>
        <taxon>Methylopila</taxon>
    </lineage>
</organism>
<reference evidence="3" key="3">
    <citation type="submission" date="2023-01" db="EMBL/GenBank/DDBJ databases">
        <authorList>
            <person name="Sun Q."/>
            <person name="Evtushenko L."/>
        </authorList>
    </citation>
    <scope>NUCLEOTIDE SEQUENCE</scope>
    <source>
        <strain evidence="3">VKM B-1606</strain>
    </source>
</reference>
<dbReference type="SUPFAM" id="SSF52096">
    <property type="entry name" value="ClpP/crotonase"/>
    <property type="match status" value="1"/>
</dbReference>
<gene>
    <name evidence="3" type="primary">rpfF</name>
    <name evidence="3" type="ORF">GCM10008170_17420</name>
    <name evidence="4" type="ORF">JOD31_000642</name>
</gene>
<protein>
    <submittedName>
        <fullName evidence="4">DSF synthase</fullName>
    </submittedName>
    <submittedName>
        <fullName evidence="3">Enoyl-CoA hydratase</fullName>
    </submittedName>
</protein>
<dbReference type="EMBL" id="JAFBCY010000001">
    <property type="protein sequence ID" value="MBM7850430.1"/>
    <property type="molecule type" value="Genomic_DNA"/>
</dbReference>
<dbReference type="GO" id="GO:0003824">
    <property type="term" value="F:catalytic activity"/>
    <property type="evidence" value="ECO:0007669"/>
    <property type="project" value="InterPro"/>
</dbReference>
<reference evidence="3" key="1">
    <citation type="journal article" date="2014" name="Int. J. Syst. Evol. Microbiol.">
        <title>Complete genome sequence of Corynebacterium casei LMG S-19264T (=DSM 44701T), isolated from a smear-ripened cheese.</title>
        <authorList>
            <consortium name="US DOE Joint Genome Institute (JGI-PGF)"/>
            <person name="Walter F."/>
            <person name="Albersmeier A."/>
            <person name="Kalinowski J."/>
            <person name="Ruckert C."/>
        </authorList>
    </citation>
    <scope>NUCLEOTIDE SEQUENCE</scope>
    <source>
        <strain evidence="3">VKM B-1606</strain>
    </source>
</reference>
<evidence type="ECO:0000256" key="2">
    <source>
        <dbReference type="RuleBase" id="RU003707"/>
    </source>
</evidence>
<name>A0A9W6MRY1_9HYPH</name>
<reference evidence="4 5" key="2">
    <citation type="submission" date="2021-01" db="EMBL/GenBank/DDBJ databases">
        <title>Genomic Encyclopedia of Type Strains, Phase IV (KMG-IV): sequencing the most valuable type-strain genomes for metagenomic binning, comparative biology and taxonomic classification.</title>
        <authorList>
            <person name="Goeker M."/>
        </authorList>
    </citation>
    <scope>NUCLEOTIDE SEQUENCE [LARGE SCALE GENOMIC DNA]</scope>
    <source>
        <strain evidence="4 5">DSM 6130</strain>
    </source>
</reference>
<dbReference type="Proteomes" id="UP001143400">
    <property type="component" value="Unassembled WGS sequence"/>
</dbReference>
<dbReference type="InterPro" id="IPR018376">
    <property type="entry name" value="Enoyl-CoA_hyd/isom_CS"/>
</dbReference>
<dbReference type="NCBIfam" id="NF006452">
    <property type="entry name" value="PRK08788.1"/>
    <property type="match status" value="1"/>
</dbReference>
<proteinExistence type="inferred from homology"/>
<comment type="similarity">
    <text evidence="1 2">Belongs to the enoyl-CoA hydratase/isomerase family.</text>
</comment>
<sequence>MATSIGVPGYRPFFGLEVARARLNAMASAAKGQQAAAAGFGSRSYDEIELEYDASLSTCWCWMNPAEAPSFTPGLLRDISAHQRSIREAFATRRPDAPAPLKQWVLASRLSGIFNLGGDLERFAAWIRARDREALTAYAHACIDVLHENAVAFDKPVVTVALVQGDALGGGFEAALSCDVIVAERGVKFGLPEILFNLFPGMGAYSLLARRIGAAQAERMIMSGKLYTADELHGLGVVQVLAEPGDGVAETQKLLARNLRRHNGLSAIYRAGRRVTPVPYEELRDVTELWVETALNLTDSDLRKMERLTTAQDKRVQASIEIEAARAAAE</sequence>
<dbReference type="PROSITE" id="PS00166">
    <property type="entry name" value="ENOYL_COA_HYDRATASE"/>
    <property type="match status" value="1"/>
</dbReference>
<dbReference type="GO" id="GO:0006635">
    <property type="term" value="P:fatty acid beta-oxidation"/>
    <property type="evidence" value="ECO:0007669"/>
    <property type="project" value="TreeGrafter"/>
</dbReference>
<dbReference type="Gene3D" id="6.20.390.30">
    <property type="match status" value="1"/>
</dbReference>
<evidence type="ECO:0000313" key="5">
    <source>
        <dbReference type="Proteomes" id="UP000758856"/>
    </source>
</evidence>
<dbReference type="InterPro" id="IPR029045">
    <property type="entry name" value="ClpP/crotonase-like_dom_sf"/>
</dbReference>
<evidence type="ECO:0000313" key="3">
    <source>
        <dbReference type="EMBL" id="GLK55723.1"/>
    </source>
</evidence>
<dbReference type="AlphaFoldDB" id="A0A9W6MRY1"/>
<dbReference type="PANTHER" id="PTHR11941">
    <property type="entry name" value="ENOYL-COA HYDRATASE-RELATED"/>
    <property type="match status" value="1"/>
</dbReference>
<dbReference type="EMBL" id="BSFF01000002">
    <property type="protein sequence ID" value="GLK55723.1"/>
    <property type="molecule type" value="Genomic_DNA"/>
</dbReference>
<dbReference type="Pfam" id="PF00378">
    <property type="entry name" value="ECH_1"/>
    <property type="match status" value="1"/>
</dbReference>